<reference evidence="2 3" key="1">
    <citation type="submission" date="2019-02" db="EMBL/GenBank/DDBJ databases">
        <title>Genome sequencing of the rare red list fungi Hericium alpestre (H. flagellum).</title>
        <authorList>
            <person name="Buettner E."/>
            <person name="Kellner H."/>
        </authorList>
    </citation>
    <scope>NUCLEOTIDE SEQUENCE [LARGE SCALE GENOMIC DNA]</scope>
    <source>
        <strain evidence="2 3">DSM 108284</strain>
    </source>
</reference>
<evidence type="ECO:0000256" key="1">
    <source>
        <dbReference type="SAM" id="MobiDB-lite"/>
    </source>
</evidence>
<gene>
    <name evidence="2" type="ORF">EWM64_g4532</name>
</gene>
<sequence length="148" mass="15310">MTVFKAKKQTQEDTPSYHYNTSAPPTTAPMTATPAAKIPPDPNGAATLAALAAPEAEVDAADAELDTRDDIDAATEERCDEADEAADPATDDAEDASEDRAEDTETAAELRADVADASAVVDADPDAVEPTEVYTSAGVPISAKDGRM</sequence>
<feature type="compositionally biased region" description="Basic and acidic residues" evidence="1">
    <location>
        <begin position="65"/>
        <end position="77"/>
    </location>
</feature>
<name>A0A4Y9ZZH2_9AGAM</name>
<feature type="region of interest" description="Disordered" evidence="1">
    <location>
        <begin position="1"/>
        <end position="45"/>
    </location>
</feature>
<comment type="caution">
    <text evidence="2">The sequence shown here is derived from an EMBL/GenBank/DDBJ whole genome shotgun (WGS) entry which is preliminary data.</text>
</comment>
<protein>
    <submittedName>
        <fullName evidence="2">Uncharacterized protein</fullName>
    </submittedName>
</protein>
<feature type="compositionally biased region" description="Acidic residues" evidence="1">
    <location>
        <begin position="78"/>
        <end position="106"/>
    </location>
</feature>
<accession>A0A4Y9ZZH2</accession>
<organism evidence="2 3">
    <name type="scientific">Hericium alpestre</name>
    <dbReference type="NCBI Taxonomy" id="135208"/>
    <lineage>
        <taxon>Eukaryota</taxon>
        <taxon>Fungi</taxon>
        <taxon>Dikarya</taxon>
        <taxon>Basidiomycota</taxon>
        <taxon>Agaricomycotina</taxon>
        <taxon>Agaricomycetes</taxon>
        <taxon>Russulales</taxon>
        <taxon>Hericiaceae</taxon>
        <taxon>Hericium</taxon>
    </lineage>
</organism>
<feature type="compositionally biased region" description="Low complexity" evidence="1">
    <location>
        <begin position="21"/>
        <end position="36"/>
    </location>
</feature>
<keyword evidence="3" id="KW-1185">Reference proteome</keyword>
<proteinExistence type="predicted"/>
<dbReference type="EMBL" id="SFCI01000494">
    <property type="protein sequence ID" value="TFY79477.1"/>
    <property type="molecule type" value="Genomic_DNA"/>
</dbReference>
<dbReference type="Proteomes" id="UP000298061">
    <property type="component" value="Unassembled WGS sequence"/>
</dbReference>
<evidence type="ECO:0000313" key="3">
    <source>
        <dbReference type="Proteomes" id="UP000298061"/>
    </source>
</evidence>
<dbReference type="AlphaFoldDB" id="A0A4Y9ZZH2"/>
<feature type="region of interest" description="Disordered" evidence="1">
    <location>
        <begin position="57"/>
        <end position="148"/>
    </location>
</feature>
<evidence type="ECO:0000313" key="2">
    <source>
        <dbReference type="EMBL" id="TFY79477.1"/>
    </source>
</evidence>